<sequence length="52" mass="5939">MNTMGVFNAQCAHNGSAKFSYAQNGENAYSTKRCEILRVVFMFTFVPQYHVE</sequence>
<proteinExistence type="predicted"/>
<dbReference type="Proteomes" id="UP000503349">
    <property type="component" value="Chromosome 9"/>
</dbReference>
<gene>
    <name evidence="1" type="ORF">EXN66_Car009292</name>
</gene>
<organism evidence="1 2">
    <name type="scientific">Channa argus</name>
    <name type="common">Northern snakehead</name>
    <name type="synonym">Ophicephalus argus</name>
    <dbReference type="NCBI Taxonomy" id="215402"/>
    <lineage>
        <taxon>Eukaryota</taxon>
        <taxon>Metazoa</taxon>
        <taxon>Chordata</taxon>
        <taxon>Craniata</taxon>
        <taxon>Vertebrata</taxon>
        <taxon>Euteleostomi</taxon>
        <taxon>Actinopterygii</taxon>
        <taxon>Neopterygii</taxon>
        <taxon>Teleostei</taxon>
        <taxon>Neoteleostei</taxon>
        <taxon>Acanthomorphata</taxon>
        <taxon>Anabantaria</taxon>
        <taxon>Anabantiformes</taxon>
        <taxon>Channoidei</taxon>
        <taxon>Channidae</taxon>
        <taxon>Channa</taxon>
    </lineage>
</organism>
<evidence type="ECO:0000313" key="2">
    <source>
        <dbReference type="Proteomes" id="UP000503349"/>
    </source>
</evidence>
<reference evidence="2" key="2">
    <citation type="submission" date="2019-02" db="EMBL/GenBank/DDBJ databases">
        <title>Opniocepnalus argus Var Kimnra genome.</title>
        <authorList>
            <person name="Zhou C."/>
            <person name="Xiao S."/>
        </authorList>
    </citation>
    <scope>NUCLEOTIDE SEQUENCE [LARGE SCALE GENOMIC DNA]</scope>
</reference>
<accession>A0A6G1PUE7</accession>
<dbReference type="EMBL" id="CM015720">
    <property type="protein sequence ID" value="KAF3693616.1"/>
    <property type="molecule type" value="Genomic_DNA"/>
</dbReference>
<keyword evidence="2" id="KW-1185">Reference proteome</keyword>
<evidence type="ECO:0000313" key="1">
    <source>
        <dbReference type="EMBL" id="KAF3693616.1"/>
    </source>
</evidence>
<name>A0A6G1PUE7_CHAAH</name>
<protein>
    <submittedName>
        <fullName evidence="1">Uncharacterized protein</fullName>
    </submittedName>
</protein>
<reference evidence="1 2" key="1">
    <citation type="submission" date="2019-02" db="EMBL/GenBank/DDBJ databases">
        <title>Opniocepnalus argus genome.</title>
        <authorList>
            <person name="Zhou C."/>
            <person name="Xiao S."/>
        </authorList>
    </citation>
    <scope>NUCLEOTIDE SEQUENCE [LARGE SCALE GENOMIC DNA]</scope>
    <source>
        <strain evidence="1">OARG1902GOOAL</strain>
        <tissue evidence="1">Muscle</tissue>
    </source>
</reference>
<dbReference type="AlphaFoldDB" id="A0A6G1PUE7"/>